<comment type="function">
    <text evidence="5">A flexible structure which links the flagellar filament to the drive apparatus in the basal body.</text>
</comment>
<comment type="similarity">
    <text evidence="2 5">Belongs to the flagella basal body rod proteins family.</text>
</comment>
<evidence type="ECO:0000259" key="7">
    <source>
        <dbReference type="Pfam" id="PF06429"/>
    </source>
</evidence>
<dbReference type="Pfam" id="PF06429">
    <property type="entry name" value="Flg_bbr_C"/>
    <property type="match status" value="1"/>
</dbReference>
<evidence type="ECO:0000256" key="5">
    <source>
        <dbReference type="RuleBase" id="RU362116"/>
    </source>
</evidence>
<keyword evidence="10" id="KW-0969">Cilium</keyword>
<gene>
    <name evidence="10" type="primary">flgE-1</name>
    <name evidence="10" type="ordered locus">SVI_1413</name>
</gene>
<sequence length="454" mass="47717">MSFNIALSGIAAAQKDLNTTANNIANVNSIGFKESRAEFADVYANSIFANSKTAVGGGVTTSQVAQQFHQGSLQFTNNALDMAINGGGFFVTSSELEAKDHSFTRAGAFKVNSADYLVDSQGNYLQTFPVDKDGNSTSVSLTTTKPVRIPDTAGSPKKTENINIQMNLNAADATLDPALFDPNDRDTYNNSTAVTMYDSLGEPHILTTYFVRPPNAAYTGESNWAAFYAIDGQQVDLAGPAGVFDQDTTGDGVADVLNTPAVNAGGWKGAVIKFNDTGAHTTTDPDPILTVQLGVAGAGVLGPGTDGTQTLTIDFNNPTQYASTFEVTELNQDGTTVGRLTNVEVGADGLINASYSNGSTVALARVALARFANEQGLTQVGNTSWRASLDSGLALAGEANSGTFGSIRSSALEQSNVDLTTELVDLISAQRNFQANSRTLEVNNTLQQTILQIR</sequence>
<dbReference type="InterPro" id="IPR001444">
    <property type="entry name" value="Flag_bb_rod_N"/>
</dbReference>
<keyword evidence="10" id="KW-0966">Cell projection</keyword>
<dbReference type="SUPFAM" id="SSF117143">
    <property type="entry name" value="Flagellar hook protein flgE"/>
    <property type="match status" value="1"/>
</dbReference>
<dbReference type="InterPro" id="IPR037925">
    <property type="entry name" value="FlgE/F/G-like"/>
</dbReference>
<organism evidence="10 11">
    <name type="scientific">Shewanella violacea (strain JCM 10179 / CIP 106290 / LMG 19151 / DSS12)</name>
    <dbReference type="NCBI Taxonomy" id="637905"/>
    <lineage>
        <taxon>Bacteria</taxon>
        <taxon>Pseudomonadati</taxon>
        <taxon>Pseudomonadota</taxon>
        <taxon>Gammaproteobacteria</taxon>
        <taxon>Alteromonadales</taxon>
        <taxon>Shewanellaceae</taxon>
        <taxon>Shewanella</taxon>
    </lineage>
</organism>
<name>D4ZI85_SHEVD</name>
<proteinExistence type="inferred from homology"/>
<keyword evidence="4 5" id="KW-0975">Bacterial flagellum</keyword>
<dbReference type="Proteomes" id="UP000002350">
    <property type="component" value="Chromosome"/>
</dbReference>
<dbReference type="AlphaFoldDB" id="D4ZI85"/>
<dbReference type="NCBIfam" id="NF004238">
    <property type="entry name" value="PRK05682.1-1"/>
    <property type="match status" value="1"/>
</dbReference>
<dbReference type="InterPro" id="IPR019776">
    <property type="entry name" value="Flagellar_basal_body_rod_CS"/>
</dbReference>
<evidence type="ECO:0000256" key="2">
    <source>
        <dbReference type="ARBA" id="ARBA00009677"/>
    </source>
</evidence>
<comment type="subcellular location">
    <subcellularLocation>
        <location evidence="1 5">Bacterial flagellum basal body</location>
    </subcellularLocation>
</comment>
<evidence type="ECO:0000259" key="8">
    <source>
        <dbReference type="Pfam" id="PF07559"/>
    </source>
</evidence>
<evidence type="ECO:0000259" key="6">
    <source>
        <dbReference type="Pfam" id="PF00460"/>
    </source>
</evidence>
<evidence type="ECO:0000313" key="11">
    <source>
        <dbReference type="Proteomes" id="UP000002350"/>
    </source>
</evidence>
<dbReference type="OrthoDB" id="8578401at2"/>
<dbReference type="EMBL" id="AP011177">
    <property type="protein sequence ID" value="BAJ01384.1"/>
    <property type="molecule type" value="Genomic_DNA"/>
</dbReference>
<keyword evidence="10" id="KW-0282">Flagellum</keyword>
<evidence type="ECO:0000256" key="4">
    <source>
        <dbReference type="ARBA" id="ARBA00023143"/>
    </source>
</evidence>
<dbReference type="NCBIfam" id="NF004240">
    <property type="entry name" value="PRK05682.1-4"/>
    <property type="match status" value="1"/>
</dbReference>
<dbReference type="GO" id="GO:0009425">
    <property type="term" value="C:bacterial-type flagellum basal body"/>
    <property type="evidence" value="ECO:0007669"/>
    <property type="project" value="UniProtKB-SubCell"/>
</dbReference>
<dbReference type="eggNOG" id="COG1749">
    <property type="taxonomic scope" value="Bacteria"/>
</dbReference>
<dbReference type="PROSITE" id="PS00588">
    <property type="entry name" value="FLAGELLA_BB_ROD"/>
    <property type="match status" value="1"/>
</dbReference>
<dbReference type="GO" id="GO:0071978">
    <property type="term" value="P:bacterial-type flagellum-dependent swarming motility"/>
    <property type="evidence" value="ECO:0007669"/>
    <property type="project" value="TreeGrafter"/>
</dbReference>
<dbReference type="GO" id="GO:0005829">
    <property type="term" value="C:cytosol"/>
    <property type="evidence" value="ECO:0007669"/>
    <property type="project" value="TreeGrafter"/>
</dbReference>
<evidence type="ECO:0000256" key="3">
    <source>
        <dbReference type="ARBA" id="ARBA00019015"/>
    </source>
</evidence>
<dbReference type="InterPro" id="IPR010930">
    <property type="entry name" value="Flg_bb/hook_C_dom"/>
</dbReference>
<evidence type="ECO:0000259" key="9">
    <source>
        <dbReference type="Pfam" id="PF22692"/>
    </source>
</evidence>
<dbReference type="Pfam" id="PF07559">
    <property type="entry name" value="FlgE_D2"/>
    <property type="match status" value="1"/>
</dbReference>
<feature type="domain" description="Flagellar basal body rod protein N-terminal" evidence="6">
    <location>
        <begin position="3"/>
        <end position="33"/>
    </location>
</feature>
<dbReference type="PANTHER" id="PTHR30435">
    <property type="entry name" value="FLAGELLAR PROTEIN"/>
    <property type="match status" value="1"/>
</dbReference>
<dbReference type="InterPro" id="IPR011491">
    <property type="entry name" value="FlgE_D2"/>
</dbReference>
<dbReference type="HOGENOM" id="CLU_013687_2_0_6"/>
<dbReference type="PANTHER" id="PTHR30435:SF1">
    <property type="entry name" value="FLAGELLAR HOOK PROTEIN FLGE"/>
    <property type="match status" value="1"/>
</dbReference>
<keyword evidence="11" id="KW-1185">Reference proteome</keyword>
<accession>D4ZI85</accession>
<dbReference type="InterPro" id="IPR053967">
    <property type="entry name" value="LlgE_F_G-like_D1"/>
</dbReference>
<dbReference type="STRING" id="637905.SVI_1413"/>
<dbReference type="Gene3D" id="2.60.98.20">
    <property type="entry name" value="Flagellar hook protein FlgE"/>
    <property type="match status" value="1"/>
</dbReference>
<feature type="domain" description="Flagellar basal-body/hook protein C-terminal" evidence="7">
    <location>
        <begin position="409"/>
        <end position="453"/>
    </location>
</feature>
<protein>
    <recommendedName>
        <fullName evidence="3 5">Flagellar hook protein FlgE</fullName>
    </recommendedName>
</protein>
<dbReference type="Pfam" id="PF00460">
    <property type="entry name" value="Flg_bb_rod"/>
    <property type="match status" value="1"/>
</dbReference>
<dbReference type="GO" id="GO:0009424">
    <property type="term" value="C:bacterial-type flagellum hook"/>
    <property type="evidence" value="ECO:0007669"/>
    <property type="project" value="TreeGrafter"/>
</dbReference>
<feature type="domain" description="Flagellar hook protein FlgE/F/G-like D1" evidence="9">
    <location>
        <begin position="83"/>
        <end position="158"/>
    </location>
</feature>
<dbReference type="InterPro" id="IPR037058">
    <property type="entry name" value="Falgellar_hook_FlgE_sf"/>
</dbReference>
<feature type="domain" description="Flagellar hook protein FlgE D2" evidence="8">
    <location>
        <begin position="167"/>
        <end position="334"/>
    </location>
</feature>
<dbReference type="KEGG" id="svo:SVI_1413"/>
<dbReference type="RefSeq" id="WP_013050694.1">
    <property type="nucleotide sequence ID" value="NC_014012.1"/>
</dbReference>
<dbReference type="InterPro" id="IPR020013">
    <property type="entry name" value="Flagellar_FlgE/F/G"/>
</dbReference>
<evidence type="ECO:0000313" key="10">
    <source>
        <dbReference type="EMBL" id="BAJ01384.1"/>
    </source>
</evidence>
<evidence type="ECO:0000256" key="1">
    <source>
        <dbReference type="ARBA" id="ARBA00004117"/>
    </source>
</evidence>
<dbReference type="Pfam" id="PF22692">
    <property type="entry name" value="LlgE_F_G_D1"/>
    <property type="match status" value="1"/>
</dbReference>
<reference evidence="11" key="1">
    <citation type="journal article" date="2010" name="Mol. Biosyst.">
        <title>Complete genome sequence and comparative analysis of Shewanella violacea, a psychrophilic and piezophilic bacterium from deep sea floor sediments.</title>
        <authorList>
            <person name="Aono E."/>
            <person name="Baba T."/>
            <person name="Ara T."/>
            <person name="Nishi T."/>
            <person name="Nakamichi T."/>
            <person name="Inamoto E."/>
            <person name="Toyonaga H."/>
            <person name="Hasegawa M."/>
            <person name="Takai Y."/>
            <person name="Okumura Y."/>
            <person name="Baba M."/>
            <person name="Tomita M."/>
            <person name="Kato C."/>
            <person name="Oshima T."/>
            <person name="Nakasone K."/>
            <person name="Mori H."/>
        </authorList>
    </citation>
    <scope>NUCLEOTIDE SEQUENCE [LARGE SCALE GENOMIC DNA]</scope>
    <source>
        <strain evidence="11">JCM 10179 / CIP 106290 / LMG 19151 / DSS12</strain>
    </source>
</reference>
<dbReference type="NCBIfam" id="TIGR03506">
    <property type="entry name" value="FlgEFG_subfam"/>
    <property type="match status" value="1"/>
</dbReference>